<reference evidence="5 6" key="1">
    <citation type="submission" date="2025-04" db="UniProtKB">
        <authorList>
            <consortium name="RefSeq"/>
        </authorList>
    </citation>
    <scope>IDENTIFICATION</scope>
    <source>
        <tissue evidence="5 6">Blood</tissue>
    </source>
</reference>
<feature type="domain" description="Olduvai" evidence="3">
    <location>
        <begin position="342"/>
        <end position="434"/>
    </location>
</feature>
<evidence type="ECO:0000313" key="4">
    <source>
        <dbReference type="Proteomes" id="UP000515165"/>
    </source>
</evidence>
<dbReference type="GeneID" id="113908483"/>
<dbReference type="AlphaFoldDB" id="A0A6P9F938"/>
<feature type="compositionally biased region" description="Acidic residues" evidence="2">
    <location>
        <begin position="165"/>
        <end position="175"/>
    </location>
</feature>
<feature type="region of interest" description="Disordered" evidence="2">
    <location>
        <begin position="237"/>
        <end position="282"/>
    </location>
</feature>
<gene>
    <name evidence="5 6" type="primary">LOC113908483</name>
</gene>
<evidence type="ECO:0000313" key="5">
    <source>
        <dbReference type="RefSeq" id="XP_035581886.1"/>
    </source>
</evidence>
<dbReference type="RefSeq" id="XP_035581887.1">
    <property type="nucleotide sequence ID" value="XM_035725994.1"/>
</dbReference>
<evidence type="ECO:0000259" key="3">
    <source>
        <dbReference type="PROSITE" id="PS51316"/>
    </source>
</evidence>
<dbReference type="RefSeq" id="XP_035581886.1">
    <property type="nucleotide sequence ID" value="XM_035725993.1"/>
</dbReference>
<dbReference type="KEGG" id="zca:113908483"/>
<evidence type="ECO:0000256" key="1">
    <source>
        <dbReference type="ARBA" id="ARBA00038417"/>
    </source>
</evidence>
<dbReference type="Proteomes" id="UP000515165">
    <property type="component" value="Unplaced"/>
</dbReference>
<evidence type="ECO:0000256" key="2">
    <source>
        <dbReference type="SAM" id="MobiDB-lite"/>
    </source>
</evidence>
<dbReference type="Pfam" id="PF06758">
    <property type="entry name" value="Olduvai"/>
    <property type="match status" value="4"/>
</dbReference>
<sequence>MAAPLGPLSDPGAEISLLEINQELQSQLEKSKQDFRDLKEKFLISKATAYSLANQLQKYKCEESTDLIESVLGEKVQFEKGKQADTVAEKLRLCHTLIKDQDKELTRLYQKLRKGKDVSQLLNKLLEDLLTHDDPEHSQGQGFQEQLAEGRRLAKCLARKLSPENYEDEEDEEEQGTLTPSMEQQQVEKKEVLQDTVDECVLTPSTLQEGCDNDQSYSAGEFPLDEQEFGSALDLACECSHTQGDETSRGPPESQDDRREGNGQQPMCPSMEPQDVEKKEFLQDTVDECVLAPSTVQERRDSGHSYRDGKFLFDEPEFGSTLDMAYECSHSKGAITPRGPPEDRTDQEDLGRQEPAAPRLSRQLVEVVQQDVSRDSQDEHYLTYSVLPDLSDSYWPYRSAAIFLPEELEVCSSLEVTKNQFHHEEEEDQDQACPRFSRELPVVEEQDNPWDSLDECYMISSAFPGLSDPHGNSRRADINSFQNLDICSPLEAAQNHNDLLEEDQDRICPR</sequence>
<feature type="region of interest" description="Disordered" evidence="2">
    <location>
        <begin position="331"/>
        <end position="360"/>
    </location>
</feature>
<dbReference type="OrthoDB" id="9751569at2759"/>
<comment type="similarity">
    <text evidence="1">Belongs to the NBPF family.</text>
</comment>
<feature type="domain" description="Olduvai" evidence="3">
    <location>
        <begin position="164"/>
        <end position="252"/>
    </location>
</feature>
<feature type="domain" description="Olduvai" evidence="3">
    <location>
        <begin position="270"/>
        <end position="341"/>
    </location>
</feature>
<dbReference type="PANTHER" id="PTHR14199:SF29">
    <property type="entry name" value="NEUROBLASTOMA BREAKPOINT FAMILY MEMBER 4-RELATED"/>
    <property type="match status" value="1"/>
</dbReference>
<dbReference type="PROSITE" id="PS51316">
    <property type="entry name" value="ODV"/>
    <property type="match status" value="3"/>
</dbReference>
<name>A0A6P9F938_ZALCA</name>
<feature type="compositionally biased region" description="Basic and acidic residues" evidence="2">
    <location>
        <begin position="340"/>
        <end position="352"/>
    </location>
</feature>
<protein>
    <submittedName>
        <fullName evidence="5 6">Neuroblastoma breakpoint family member 5 isoform X1</fullName>
    </submittedName>
</protein>
<evidence type="ECO:0000313" key="6">
    <source>
        <dbReference type="RefSeq" id="XP_035581887.1"/>
    </source>
</evidence>
<accession>A0A6P9F938</accession>
<dbReference type="SMART" id="SM01148">
    <property type="entry name" value="DUF1220"/>
    <property type="match status" value="4"/>
</dbReference>
<feature type="region of interest" description="Disordered" evidence="2">
    <location>
        <begin position="162"/>
        <end position="191"/>
    </location>
</feature>
<dbReference type="PANTHER" id="PTHR14199">
    <property type="entry name" value="NEUROBLASTOMA BREAKPOINT FAMILY MEMBER 6-LIKE PROTEIN"/>
    <property type="match status" value="1"/>
</dbReference>
<proteinExistence type="inferred from homology"/>
<dbReference type="InterPro" id="IPR055306">
    <property type="entry name" value="NBPF"/>
</dbReference>
<dbReference type="InterPro" id="IPR010630">
    <property type="entry name" value="Olduvai_dom"/>
</dbReference>
<keyword evidence="4" id="KW-1185">Reference proteome</keyword>
<organism evidence="4 5">
    <name type="scientific">Zalophus californianus</name>
    <name type="common">California sealion</name>
    <dbReference type="NCBI Taxonomy" id="9704"/>
    <lineage>
        <taxon>Eukaryota</taxon>
        <taxon>Metazoa</taxon>
        <taxon>Chordata</taxon>
        <taxon>Craniata</taxon>
        <taxon>Vertebrata</taxon>
        <taxon>Euteleostomi</taxon>
        <taxon>Mammalia</taxon>
        <taxon>Eutheria</taxon>
        <taxon>Laurasiatheria</taxon>
        <taxon>Carnivora</taxon>
        <taxon>Caniformia</taxon>
        <taxon>Pinnipedia</taxon>
        <taxon>Otariidae</taxon>
        <taxon>Zalophus</taxon>
    </lineage>
</organism>